<feature type="transmembrane region" description="Helical" evidence="1">
    <location>
        <begin position="51"/>
        <end position="73"/>
    </location>
</feature>
<gene>
    <name evidence="3" type="ORF">PFRI_14110</name>
</gene>
<keyword evidence="1" id="KW-0472">Membrane</keyword>
<feature type="transmembrane region" description="Helical" evidence="1">
    <location>
        <begin position="21"/>
        <end position="39"/>
    </location>
</feature>
<sequence>MSTSPTQHALREMRQTVSKPIAQIILIAVIVLLGLSGPFGTLENISFGPRLAYWAVIVPVTFAVGVLTSAFIIDAMRAQKSPWPARICGAIATAFTVGTTVTLINALAFGSAPHFTQMGSVALTAGVISFVFQLISEQPQADSSSAPKPPALLQRLDLEKRGALISMSVQDHYVEVTTSNGTSLLLMRLSDAIRETGDVAGLQVHRSHWAALAHITKAKRDGDKAILTLSDGRTLPASRSRIKDLKEAGILPL</sequence>
<comment type="caution">
    <text evidence="3">The sequence shown here is derived from an EMBL/GenBank/DDBJ whole genome shotgun (WGS) entry which is preliminary data.</text>
</comment>
<name>A0A1L9NYV0_9RHOB</name>
<dbReference type="GO" id="GO:0003677">
    <property type="term" value="F:DNA binding"/>
    <property type="evidence" value="ECO:0007669"/>
    <property type="project" value="UniProtKB-KW"/>
</dbReference>
<dbReference type="InterPro" id="IPR007492">
    <property type="entry name" value="LytTR_DNA-bd_dom"/>
</dbReference>
<dbReference type="SMART" id="SM00850">
    <property type="entry name" value="LytTR"/>
    <property type="match status" value="1"/>
</dbReference>
<dbReference type="EMBL" id="MLCB01000101">
    <property type="protein sequence ID" value="OJI94382.1"/>
    <property type="molecule type" value="Genomic_DNA"/>
</dbReference>
<evidence type="ECO:0000313" key="3">
    <source>
        <dbReference type="EMBL" id="OJI94382.1"/>
    </source>
</evidence>
<dbReference type="Pfam" id="PF04397">
    <property type="entry name" value="LytTR"/>
    <property type="match status" value="1"/>
</dbReference>
<dbReference type="AlphaFoldDB" id="A0A1L9NYV0"/>
<feature type="transmembrane region" description="Helical" evidence="1">
    <location>
        <begin position="85"/>
        <end position="109"/>
    </location>
</feature>
<dbReference type="Gene3D" id="2.40.50.1020">
    <property type="entry name" value="LytTr DNA-binding domain"/>
    <property type="match status" value="1"/>
</dbReference>
<keyword evidence="3" id="KW-0238">DNA-binding</keyword>
<evidence type="ECO:0000256" key="1">
    <source>
        <dbReference type="SAM" id="Phobius"/>
    </source>
</evidence>
<dbReference type="STRING" id="696762.PFRI_14110"/>
<organism evidence="3 4">
    <name type="scientific">Planktotalea frisia</name>
    <dbReference type="NCBI Taxonomy" id="696762"/>
    <lineage>
        <taxon>Bacteria</taxon>
        <taxon>Pseudomonadati</taxon>
        <taxon>Pseudomonadota</taxon>
        <taxon>Alphaproteobacteria</taxon>
        <taxon>Rhodobacterales</taxon>
        <taxon>Paracoccaceae</taxon>
        <taxon>Planktotalea</taxon>
    </lineage>
</organism>
<dbReference type="PROSITE" id="PS50930">
    <property type="entry name" value="HTH_LYTTR"/>
    <property type="match status" value="1"/>
</dbReference>
<feature type="domain" description="HTH LytTR-type" evidence="2">
    <location>
        <begin position="168"/>
        <end position="251"/>
    </location>
</feature>
<dbReference type="RefSeq" id="WP_072630000.1">
    <property type="nucleotide sequence ID" value="NZ_MLCB01000101.1"/>
</dbReference>
<keyword evidence="1" id="KW-0812">Transmembrane</keyword>
<keyword evidence="4" id="KW-1185">Reference proteome</keyword>
<dbReference type="Proteomes" id="UP000184514">
    <property type="component" value="Unassembled WGS sequence"/>
</dbReference>
<feature type="transmembrane region" description="Helical" evidence="1">
    <location>
        <begin position="115"/>
        <end position="135"/>
    </location>
</feature>
<keyword evidence="1" id="KW-1133">Transmembrane helix</keyword>
<evidence type="ECO:0000313" key="4">
    <source>
        <dbReference type="Proteomes" id="UP000184514"/>
    </source>
</evidence>
<accession>A0A1L9NYV0</accession>
<reference evidence="3 4" key="1">
    <citation type="submission" date="2016-10" db="EMBL/GenBank/DDBJ databases">
        <title>Genome sequence of Planktotalea frisia SH6-1.</title>
        <authorList>
            <person name="Poehlein A."/>
            <person name="Bakenhus I."/>
            <person name="Voget S."/>
            <person name="Brinkhoff T."/>
            <person name="Simon M."/>
        </authorList>
    </citation>
    <scope>NUCLEOTIDE SEQUENCE [LARGE SCALE GENOMIC DNA]</scope>
    <source>
        <strain evidence="3 4">SH6-1</strain>
    </source>
</reference>
<proteinExistence type="predicted"/>
<protein>
    <submittedName>
        <fullName evidence="3">LytTr DNA-binding domain protein</fullName>
    </submittedName>
</protein>
<evidence type="ECO:0000259" key="2">
    <source>
        <dbReference type="PROSITE" id="PS50930"/>
    </source>
</evidence>